<dbReference type="SUPFAM" id="SSF56496">
    <property type="entry name" value="Fibrinogen C-terminal domain-like"/>
    <property type="match status" value="1"/>
</dbReference>
<dbReference type="SUPFAM" id="SSF56436">
    <property type="entry name" value="C-type lectin-like"/>
    <property type="match status" value="1"/>
</dbReference>
<feature type="chain" id="PRO_5037503713" evidence="1">
    <location>
        <begin position="19"/>
        <end position="400"/>
    </location>
</feature>
<dbReference type="SMART" id="SM00034">
    <property type="entry name" value="CLECT"/>
    <property type="match status" value="1"/>
</dbReference>
<dbReference type="WBParaSite" id="PSAMB.scaffold79size86887.g1428.t1">
    <property type="protein sequence ID" value="PSAMB.scaffold79size86887.g1428.t1"/>
    <property type="gene ID" value="PSAMB.scaffold79size86887.g1428"/>
</dbReference>
<accession>A0A914XDI9</accession>
<feature type="domain" description="Fibrinogen C-terminal" evidence="3">
    <location>
        <begin position="166"/>
        <end position="400"/>
    </location>
</feature>
<dbReference type="InterPro" id="IPR016187">
    <property type="entry name" value="CTDL_fold"/>
</dbReference>
<dbReference type="AlphaFoldDB" id="A0A914XDI9"/>
<protein>
    <submittedName>
        <fullName evidence="5">Uncharacterized protein</fullName>
    </submittedName>
</protein>
<dbReference type="PROSITE" id="PS50041">
    <property type="entry name" value="C_TYPE_LECTIN_2"/>
    <property type="match status" value="1"/>
</dbReference>
<dbReference type="PROSITE" id="PS51406">
    <property type="entry name" value="FIBRINOGEN_C_2"/>
    <property type="match status" value="1"/>
</dbReference>
<dbReference type="CDD" id="cd00037">
    <property type="entry name" value="CLECT"/>
    <property type="match status" value="1"/>
</dbReference>
<organism evidence="4 5">
    <name type="scientific">Plectus sambesii</name>
    <dbReference type="NCBI Taxonomy" id="2011161"/>
    <lineage>
        <taxon>Eukaryota</taxon>
        <taxon>Metazoa</taxon>
        <taxon>Ecdysozoa</taxon>
        <taxon>Nematoda</taxon>
        <taxon>Chromadorea</taxon>
        <taxon>Plectida</taxon>
        <taxon>Plectina</taxon>
        <taxon>Plectoidea</taxon>
        <taxon>Plectidae</taxon>
        <taxon>Plectus</taxon>
    </lineage>
</organism>
<feature type="domain" description="C-type lectin" evidence="2">
    <location>
        <begin position="31"/>
        <end position="151"/>
    </location>
</feature>
<dbReference type="Pfam" id="PF00059">
    <property type="entry name" value="Lectin_C"/>
    <property type="match status" value="1"/>
</dbReference>
<dbReference type="GO" id="GO:0005615">
    <property type="term" value="C:extracellular space"/>
    <property type="evidence" value="ECO:0007669"/>
    <property type="project" value="TreeGrafter"/>
</dbReference>
<dbReference type="InterPro" id="IPR014716">
    <property type="entry name" value="Fibrinogen_a/b/g_C_1"/>
</dbReference>
<dbReference type="Proteomes" id="UP000887566">
    <property type="component" value="Unplaced"/>
</dbReference>
<dbReference type="Gene3D" id="3.10.100.10">
    <property type="entry name" value="Mannose-Binding Protein A, subunit A"/>
    <property type="match status" value="1"/>
</dbReference>
<sequence length="400" mass="44874">MLCSSIILSLSLFVTISSQGCPDGWRPSEVITNKCYYVGVKKDVWFEAEGFCKNAQPNAYLTSITSAFENGNVNAVVISTLSVSACDQFWIGANDFDVNGHYGWADGGPWNYANWASGQPDSTQHCASSTARTTGLWKTEPCGIENCFICEMYLGGSGSTFLPPTTTSSMIMTDCKDWFNHGAHTDGIYSINPDGRGSFNVFCDMTTDGGGWTVFQRHTDASISFYEKLWNDYKVGFNNGLENNLWLGNDIIHALTTKDSNVDLRTDLWGDRNPSSSDTNGYWWEKRTNFSIDIEANFYKLHLSSNFTGNATLDPHSNMYDSSGKNFSTIDSINDYNNSACFSTYQRGGWWYGHYCAYESLNGIYIPTKWGTYYGFCWNLGPNDNYINPMPSRMMLRRVI</sequence>
<dbReference type="InterPro" id="IPR036056">
    <property type="entry name" value="Fibrinogen-like_C"/>
</dbReference>
<reference evidence="5" key="1">
    <citation type="submission" date="2022-11" db="UniProtKB">
        <authorList>
            <consortium name="WormBaseParasite"/>
        </authorList>
    </citation>
    <scope>IDENTIFICATION</scope>
</reference>
<keyword evidence="4" id="KW-1185">Reference proteome</keyword>
<evidence type="ECO:0000256" key="1">
    <source>
        <dbReference type="SAM" id="SignalP"/>
    </source>
</evidence>
<proteinExistence type="predicted"/>
<dbReference type="NCBIfam" id="NF040941">
    <property type="entry name" value="GGGWT_bact"/>
    <property type="match status" value="1"/>
</dbReference>
<dbReference type="SMART" id="SM00186">
    <property type="entry name" value="FBG"/>
    <property type="match status" value="1"/>
</dbReference>
<dbReference type="InterPro" id="IPR050373">
    <property type="entry name" value="Fibrinogen_C-term_domain"/>
</dbReference>
<evidence type="ECO:0000313" key="4">
    <source>
        <dbReference type="Proteomes" id="UP000887566"/>
    </source>
</evidence>
<dbReference type="Pfam" id="PF00147">
    <property type="entry name" value="Fibrinogen_C"/>
    <property type="match status" value="1"/>
</dbReference>
<dbReference type="InterPro" id="IPR002181">
    <property type="entry name" value="Fibrinogen_a/b/g_C_dom"/>
</dbReference>
<evidence type="ECO:0000313" key="5">
    <source>
        <dbReference type="WBParaSite" id="PSAMB.scaffold79size86887.g1428.t1"/>
    </source>
</evidence>
<dbReference type="PANTHER" id="PTHR19143:SF327">
    <property type="entry name" value="FI21813P1-RELATED"/>
    <property type="match status" value="1"/>
</dbReference>
<name>A0A914XDI9_9BILA</name>
<dbReference type="Gene3D" id="3.90.215.10">
    <property type="entry name" value="Gamma Fibrinogen, chain A, domain 1"/>
    <property type="match status" value="1"/>
</dbReference>
<keyword evidence="1" id="KW-0732">Signal</keyword>
<feature type="signal peptide" evidence="1">
    <location>
        <begin position="1"/>
        <end position="18"/>
    </location>
</feature>
<evidence type="ECO:0000259" key="3">
    <source>
        <dbReference type="PROSITE" id="PS51406"/>
    </source>
</evidence>
<dbReference type="InterPro" id="IPR016186">
    <property type="entry name" value="C-type_lectin-like/link_sf"/>
</dbReference>
<evidence type="ECO:0000259" key="2">
    <source>
        <dbReference type="PROSITE" id="PS50041"/>
    </source>
</evidence>
<dbReference type="PANTHER" id="PTHR19143">
    <property type="entry name" value="FIBRINOGEN/TENASCIN/ANGIOPOEITIN"/>
    <property type="match status" value="1"/>
</dbReference>
<dbReference type="InterPro" id="IPR001304">
    <property type="entry name" value="C-type_lectin-like"/>
</dbReference>